<keyword evidence="3" id="KW-1185">Reference proteome</keyword>
<keyword evidence="1" id="KW-0472">Membrane</keyword>
<accession>A0ABV8PIP7</accession>
<proteinExistence type="predicted"/>
<evidence type="ECO:0000313" key="2">
    <source>
        <dbReference type="EMBL" id="MFC4219040.1"/>
    </source>
</evidence>
<name>A0ABV8PIP7_9FLAO</name>
<reference evidence="3" key="1">
    <citation type="journal article" date="2019" name="Int. J. Syst. Evol. Microbiol.">
        <title>The Global Catalogue of Microorganisms (GCM) 10K type strain sequencing project: providing services to taxonomists for standard genome sequencing and annotation.</title>
        <authorList>
            <consortium name="The Broad Institute Genomics Platform"/>
            <consortium name="The Broad Institute Genome Sequencing Center for Infectious Disease"/>
            <person name="Wu L."/>
            <person name="Ma J."/>
        </authorList>
    </citation>
    <scope>NUCLEOTIDE SEQUENCE [LARGE SCALE GENOMIC DNA]</scope>
    <source>
        <strain evidence="3">CGMCC 1.15774</strain>
    </source>
</reference>
<gene>
    <name evidence="2" type="ORF">ACFOWS_02780</name>
</gene>
<evidence type="ECO:0000256" key="1">
    <source>
        <dbReference type="SAM" id="Phobius"/>
    </source>
</evidence>
<dbReference type="EMBL" id="JBHSCL010000003">
    <property type="protein sequence ID" value="MFC4219040.1"/>
    <property type="molecule type" value="Genomic_DNA"/>
</dbReference>
<evidence type="ECO:0000313" key="3">
    <source>
        <dbReference type="Proteomes" id="UP001595841"/>
    </source>
</evidence>
<feature type="transmembrane region" description="Helical" evidence="1">
    <location>
        <begin position="7"/>
        <end position="25"/>
    </location>
</feature>
<organism evidence="2 3">
    <name type="scientific">Flagellimonas marina</name>
    <dbReference type="NCBI Taxonomy" id="1775168"/>
    <lineage>
        <taxon>Bacteria</taxon>
        <taxon>Pseudomonadati</taxon>
        <taxon>Bacteroidota</taxon>
        <taxon>Flavobacteriia</taxon>
        <taxon>Flavobacteriales</taxon>
        <taxon>Flavobacteriaceae</taxon>
        <taxon>Flagellimonas</taxon>
    </lineage>
</organism>
<comment type="caution">
    <text evidence="2">The sequence shown here is derived from an EMBL/GenBank/DDBJ whole genome shotgun (WGS) entry which is preliminary data.</text>
</comment>
<dbReference type="RefSeq" id="WP_379762435.1">
    <property type="nucleotide sequence ID" value="NZ_JBHSCL010000003.1"/>
</dbReference>
<keyword evidence="1" id="KW-0812">Transmembrane</keyword>
<sequence length="106" mass="12785">MEFYINIFCYTCTFFFVMIMLYSFVLKPILDKKRDYDQVTEAIADKRSPMRYYKYHYNGHLYFEAPNQKSASRLFKAFEAQQRKFGKMYTNGHKVKAAEKSKLKKV</sequence>
<dbReference type="Proteomes" id="UP001595841">
    <property type="component" value="Unassembled WGS sequence"/>
</dbReference>
<protein>
    <submittedName>
        <fullName evidence="2">Uncharacterized protein</fullName>
    </submittedName>
</protein>
<keyword evidence="1" id="KW-1133">Transmembrane helix</keyword>